<dbReference type="Proteomes" id="UP000502065">
    <property type="component" value="Chromosome"/>
</dbReference>
<evidence type="ECO:0000313" key="4">
    <source>
        <dbReference type="Proteomes" id="UP000502065"/>
    </source>
</evidence>
<dbReference type="CDD" id="cd00077">
    <property type="entry name" value="HDc"/>
    <property type="match status" value="1"/>
</dbReference>
<protein>
    <submittedName>
        <fullName evidence="3">dGTP triphosphohydrolase</fullName>
    </submittedName>
</protein>
<dbReference type="InterPro" id="IPR026875">
    <property type="entry name" value="PHydrolase_assoc_dom"/>
</dbReference>
<proteinExistence type="predicted"/>
<dbReference type="InterPro" id="IPR006674">
    <property type="entry name" value="HD_domain"/>
</dbReference>
<dbReference type="NCBIfam" id="TIGR01353">
    <property type="entry name" value="dGTP_triPase"/>
    <property type="match status" value="1"/>
</dbReference>
<dbReference type="Gene3D" id="1.10.3210.10">
    <property type="entry name" value="Hypothetical protein af1432"/>
    <property type="match status" value="1"/>
</dbReference>
<dbReference type="PANTHER" id="PTHR11373">
    <property type="entry name" value="DEOXYNUCLEOSIDE TRIPHOSPHATE TRIPHOSPHOHYDROLASE"/>
    <property type="match status" value="1"/>
</dbReference>
<dbReference type="GO" id="GO:0008832">
    <property type="term" value="F:dGTPase activity"/>
    <property type="evidence" value="ECO:0007669"/>
    <property type="project" value="TreeGrafter"/>
</dbReference>
<keyword evidence="1" id="KW-0378">Hydrolase</keyword>
<dbReference type="Pfam" id="PF01966">
    <property type="entry name" value="HD"/>
    <property type="match status" value="1"/>
</dbReference>
<feature type="domain" description="HD" evidence="2">
    <location>
        <begin position="76"/>
        <end position="231"/>
    </location>
</feature>
<dbReference type="InterPro" id="IPR006261">
    <property type="entry name" value="dGTPase"/>
</dbReference>
<gene>
    <name evidence="3" type="ORF">AAQM_1010</name>
</gene>
<dbReference type="PANTHER" id="PTHR11373:SF40">
    <property type="entry name" value="DEOXYGUANOSINETRIPHOSPHATE TRIPHOSPHOHYDROLASE-LIKE PROTEIN 2"/>
    <property type="match status" value="1"/>
</dbReference>
<accession>A0AAE7B5C9</accession>
<evidence type="ECO:0000256" key="1">
    <source>
        <dbReference type="ARBA" id="ARBA00022801"/>
    </source>
</evidence>
<dbReference type="GO" id="GO:0006203">
    <property type="term" value="P:dGTP catabolic process"/>
    <property type="evidence" value="ECO:0007669"/>
    <property type="project" value="TreeGrafter"/>
</dbReference>
<reference evidence="3 4" key="1">
    <citation type="submission" date="2018-07" db="EMBL/GenBank/DDBJ databases">
        <title>Identification of phenol metabolism pathways in Arcobacter.</title>
        <authorList>
            <person name="Miller W.G."/>
            <person name="Yee E."/>
            <person name="Bono J.L."/>
        </authorList>
    </citation>
    <scope>NUCLEOTIDE SEQUENCE [LARGE SCALE GENOMIC DNA]</scope>
    <source>
        <strain evidence="3 4">W63</strain>
    </source>
</reference>
<dbReference type="AlphaFoldDB" id="A0AAE7B5C9"/>
<name>A0AAE7B5C9_9BACT</name>
<sequence length="423" mass="49397">MENKVYSRETIDFAKEQESILNKLLYRETPSEETRKIGRDDSMKDYARILYSSSFRRLQGKMQLLGINSTNFTRNRLTHSLEVAQIARSIAHNLELDKIIFAESCSLAHDLGNPPFGHYGEVILNNLAKDYGGYEGNAQTFRILRKLEKKHHKYEGLNLTLRTLFGITKYFYKREEINNSFLIFKNSKINKKFLYDEDYNFLKNELIKHEITITKSIDAQIMDLADEIAYAAHDLEDALSIGIISLGEMIHEFKISEKYNCAYDYFLEIVKPVQDIALKSTKLNTSEEYSAVLRKELTSTIVHSLCLDIGIIEKDGVKQLGFKTKEKLSEGLKKLLFNAILRKKNVQHYEKKGEKIIRGLYEVYTDTKYNKNNILLPAEYRKRNDKQERLVIDYISGMMDSFAEQEYIKYFGKSEIEKLYFKI</sequence>
<dbReference type="SMART" id="SM00471">
    <property type="entry name" value="HDc"/>
    <property type="match status" value="1"/>
</dbReference>
<evidence type="ECO:0000313" key="3">
    <source>
        <dbReference type="EMBL" id="QKE25767.1"/>
    </source>
</evidence>
<dbReference type="InterPro" id="IPR050135">
    <property type="entry name" value="dGTPase-like"/>
</dbReference>
<dbReference type="InterPro" id="IPR003607">
    <property type="entry name" value="HD/PDEase_dom"/>
</dbReference>
<dbReference type="PROSITE" id="PS51831">
    <property type="entry name" value="HD"/>
    <property type="match status" value="1"/>
</dbReference>
<keyword evidence="4" id="KW-1185">Reference proteome</keyword>
<dbReference type="RefSeq" id="WP_129095392.1">
    <property type="nucleotide sequence ID" value="NZ_CBCSAE010000002.1"/>
</dbReference>
<evidence type="ECO:0000259" key="2">
    <source>
        <dbReference type="PROSITE" id="PS51831"/>
    </source>
</evidence>
<dbReference type="Pfam" id="PF13286">
    <property type="entry name" value="HD_assoc"/>
    <property type="match status" value="1"/>
</dbReference>
<dbReference type="SUPFAM" id="SSF109604">
    <property type="entry name" value="HD-domain/PDEase-like"/>
    <property type="match status" value="1"/>
</dbReference>
<organism evidence="3 4">
    <name type="scientific">Arcobacter aquimarinus</name>
    <dbReference type="NCBI Taxonomy" id="1315211"/>
    <lineage>
        <taxon>Bacteria</taxon>
        <taxon>Pseudomonadati</taxon>
        <taxon>Campylobacterota</taxon>
        <taxon>Epsilonproteobacteria</taxon>
        <taxon>Campylobacterales</taxon>
        <taxon>Arcobacteraceae</taxon>
        <taxon>Arcobacter</taxon>
    </lineage>
</organism>
<dbReference type="KEGG" id="aaqi:AAQM_1010"/>
<dbReference type="EMBL" id="CP030944">
    <property type="protein sequence ID" value="QKE25767.1"/>
    <property type="molecule type" value="Genomic_DNA"/>
</dbReference>